<sequence length="195" mass="22205">MESEQPRFLKICSITTAARTAIFSDLVWQEGCLEYHCQRVCSARQSRRFAGCPQGSLRHKRLSRQRRRTLILIFILLDGLAVMLNIIATIIVGVNLSKMTLYRSLCDSPGDCPRVFDLYYVLGVVLVSIVLSILCFTAYIDYARFLERSYRERQQAADLRKRGERITTDVQTSLNTPRSTKSLRGSIVTRFSAGV</sequence>
<keyword evidence="1" id="KW-1133">Transmembrane helix</keyword>
<keyword evidence="1" id="KW-0472">Membrane</keyword>
<evidence type="ECO:0000256" key="1">
    <source>
        <dbReference type="SAM" id="Phobius"/>
    </source>
</evidence>
<dbReference type="EMBL" id="MTSL01000075">
    <property type="protein sequence ID" value="PJF19168.1"/>
    <property type="molecule type" value="Genomic_DNA"/>
</dbReference>
<keyword evidence="3" id="KW-1185">Reference proteome</keyword>
<gene>
    <name evidence="2" type="ORF">PSACC_01010</name>
</gene>
<evidence type="ECO:0000313" key="2">
    <source>
        <dbReference type="EMBL" id="PJF19168.1"/>
    </source>
</evidence>
<dbReference type="Proteomes" id="UP000240830">
    <property type="component" value="Unassembled WGS sequence"/>
</dbReference>
<dbReference type="AlphaFoldDB" id="A0A2H9TN19"/>
<protein>
    <submittedName>
        <fullName evidence="2">Uncharacterized protein</fullName>
    </submittedName>
</protein>
<name>A0A2H9TN19_9FUNG</name>
<feature type="transmembrane region" description="Helical" evidence="1">
    <location>
        <begin position="70"/>
        <end position="94"/>
    </location>
</feature>
<feature type="transmembrane region" description="Helical" evidence="1">
    <location>
        <begin position="118"/>
        <end position="140"/>
    </location>
</feature>
<comment type="caution">
    <text evidence="2">The sequence shown here is derived from an EMBL/GenBank/DDBJ whole genome shotgun (WGS) entry which is preliminary data.</text>
</comment>
<proteinExistence type="predicted"/>
<accession>A0A2H9TN19</accession>
<reference evidence="2 3" key="1">
    <citation type="submission" date="2016-10" db="EMBL/GenBank/DDBJ databases">
        <title>The genome of Paramicrosporidium saccamoebae is the missing link in understanding Cryptomycota and Microsporidia evolution.</title>
        <authorList>
            <person name="Quandt C.A."/>
            <person name="Beaudet D."/>
            <person name="Corsaro D."/>
            <person name="Michel R."/>
            <person name="Corradi N."/>
            <person name="James T."/>
        </authorList>
    </citation>
    <scope>NUCLEOTIDE SEQUENCE [LARGE SCALE GENOMIC DNA]</scope>
    <source>
        <strain evidence="2 3">KSL3</strain>
    </source>
</reference>
<keyword evidence="1" id="KW-0812">Transmembrane</keyword>
<evidence type="ECO:0000313" key="3">
    <source>
        <dbReference type="Proteomes" id="UP000240830"/>
    </source>
</evidence>
<organism evidence="2 3">
    <name type="scientific">Paramicrosporidium saccamoebae</name>
    <dbReference type="NCBI Taxonomy" id="1246581"/>
    <lineage>
        <taxon>Eukaryota</taxon>
        <taxon>Fungi</taxon>
        <taxon>Fungi incertae sedis</taxon>
        <taxon>Cryptomycota</taxon>
        <taxon>Cryptomycota incertae sedis</taxon>
        <taxon>Paramicrosporidium</taxon>
    </lineage>
</organism>